<dbReference type="Pfam" id="PF03455">
    <property type="entry name" value="dDENN"/>
    <property type="match status" value="1"/>
</dbReference>
<evidence type="ECO:0000313" key="5">
    <source>
        <dbReference type="EMBL" id="KAK9829376.1"/>
    </source>
</evidence>
<evidence type="ECO:0000256" key="2">
    <source>
        <dbReference type="ARBA" id="ARBA00023329"/>
    </source>
</evidence>
<dbReference type="InterPro" id="IPR005113">
    <property type="entry name" value="uDENN_dom"/>
</dbReference>
<dbReference type="InterPro" id="IPR043153">
    <property type="entry name" value="DENN_C"/>
</dbReference>
<feature type="region of interest" description="Disordered" evidence="3">
    <location>
        <begin position="618"/>
        <end position="655"/>
    </location>
</feature>
<dbReference type="InterPro" id="IPR037516">
    <property type="entry name" value="Tripartite_DENN"/>
</dbReference>
<dbReference type="AlphaFoldDB" id="A0AAW1R6M6"/>
<gene>
    <name evidence="5" type="ORF">WJX72_005465</name>
</gene>
<feature type="compositionally biased region" description="Polar residues" evidence="3">
    <location>
        <begin position="642"/>
        <end position="655"/>
    </location>
</feature>
<dbReference type="SMART" id="SM00799">
    <property type="entry name" value="DENN"/>
    <property type="match status" value="1"/>
</dbReference>
<dbReference type="Gene3D" id="3.40.50.11500">
    <property type="match status" value="1"/>
</dbReference>
<dbReference type="Pfam" id="PF02141">
    <property type="entry name" value="DENN"/>
    <property type="match status" value="1"/>
</dbReference>
<dbReference type="PROSITE" id="PS50211">
    <property type="entry name" value="DENN"/>
    <property type="match status" value="1"/>
</dbReference>
<dbReference type="InterPro" id="IPR005112">
    <property type="entry name" value="dDENN_dom"/>
</dbReference>
<dbReference type="InterPro" id="IPR001194">
    <property type="entry name" value="cDENN_dom"/>
</dbReference>
<dbReference type="GO" id="GO:0005085">
    <property type="term" value="F:guanyl-nucleotide exchange factor activity"/>
    <property type="evidence" value="ECO:0007669"/>
    <property type="project" value="InterPro"/>
</dbReference>
<evidence type="ECO:0000256" key="3">
    <source>
        <dbReference type="SAM" id="MobiDB-lite"/>
    </source>
</evidence>
<dbReference type="GO" id="GO:1901981">
    <property type="term" value="F:phosphatidylinositol phosphate binding"/>
    <property type="evidence" value="ECO:0007669"/>
    <property type="project" value="TreeGrafter"/>
</dbReference>
<protein>
    <recommendedName>
        <fullName evidence="4">UDENN domain-containing protein</fullName>
    </recommendedName>
</protein>
<dbReference type="Proteomes" id="UP001489004">
    <property type="component" value="Unassembled WGS sequence"/>
</dbReference>
<comment type="subcellular location">
    <subcellularLocation>
        <location evidence="1">Cytoplasmic vesicle</location>
        <location evidence="1">Clathrin-coated vesicle</location>
    </subcellularLocation>
</comment>
<keyword evidence="2" id="KW-0968">Cytoplasmic vesicle</keyword>
<accession>A0AAW1R6M6</accession>
<dbReference type="GO" id="GO:0005829">
    <property type="term" value="C:cytosol"/>
    <property type="evidence" value="ECO:0007669"/>
    <property type="project" value="TreeGrafter"/>
</dbReference>
<reference evidence="5 6" key="1">
    <citation type="journal article" date="2024" name="Nat. Commun.">
        <title>Phylogenomics reveals the evolutionary origins of lichenization in chlorophyte algae.</title>
        <authorList>
            <person name="Puginier C."/>
            <person name="Libourel C."/>
            <person name="Otte J."/>
            <person name="Skaloud P."/>
            <person name="Haon M."/>
            <person name="Grisel S."/>
            <person name="Petersen M."/>
            <person name="Berrin J.G."/>
            <person name="Delaux P.M."/>
            <person name="Dal Grande F."/>
            <person name="Keller J."/>
        </authorList>
    </citation>
    <scope>NUCLEOTIDE SEQUENCE [LARGE SCALE GENOMIC DNA]</scope>
    <source>
        <strain evidence="5 6">SAG 2043</strain>
    </source>
</reference>
<dbReference type="InterPro" id="IPR040032">
    <property type="entry name" value="DENND1A/B/C"/>
</dbReference>
<dbReference type="Gene3D" id="3.30.450.200">
    <property type="match status" value="1"/>
</dbReference>
<dbReference type="PANTHER" id="PTHR13196:SF14">
    <property type="entry name" value="UDENN DOMAIN-CONTAINING PROTEIN"/>
    <property type="match status" value="1"/>
</dbReference>
<keyword evidence="6" id="KW-1185">Reference proteome</keyword>
<evidence type="ECO:0000313" key="6">
    <source>
        <dbReference type="Proteomes" id="UP001489004"/>
    </source>
</evidence>
<evidence type="ECO:0000259" key="4">
    <source>
        <dbReference type="PROSITE" id="PS50211"/>
    </source>
</evidence>
<dbReference type="GO" id="GO:0030136">
    <property type="term" value="C:clathrin-coated vesicle"/>
    <property type="evidence" value="ECO:0007669"/>
    <property type="project" value="UniProtKB-SubCell"/>
</dbReference>
<feature type="domain" description="UDENN" evidence="4">
    <location>
        <begin position="1"/>
        <end position="479"/>
    </location>
</feature>
<dbReference type="GO" id="GO:0006897">
    <property type="term" value="P:endocytosis"/>
    <property type="evidence" value="ECO:0007669"/>
    <property type="project" value="TreeGrafter"/>
</dbReference>
<dbReference type="SMART" id="SM00800">
    <property type="entry name" value="uDENN"/>
    <property type="match status" value="1"/>
</dbReference>
<feature type="region of interest" description="Disordered" evidence="3">
    <location>
        <begin position="400"/>
        <end position="423"/>
    </location>
</feature>
<dbReference type="GO" id="GO:0032456">
    <property type="term" value="P:endocytic recycling"/>
    <property type="evidence" value="ECO:0007669"/>
    <property type="project" value="TreeGrafter"/>
</dbReference>
<sequence>MFKSIFVARIAEQSRAVELFCRFDDGNAAASLPPDASLGGFCFPLGVNQVKPKEYMAPEEFSFTLTGGDGSRLHGFCRSFLPPRPKFKDPRTNTNLRYPQVVCVISAFPWFALYQKVLQIVEQLLKQTDILHSPSSRTLPLTSPAGAFLLEVVRTCPNPPIPGRVFRVDWPSVSCRPDISPPRRIGTFLAAGQEPFLQSTAQFIELEIPPDSGNGIWNAGIPLARLLWALPAPALMTLVASLLLERRVILTARDTDTVSACVHAAAALLYPFRWQHIYLPLLPYALKDYLTAPMPFLVGLPAHMLPLLKQLPMDEVVLVDLDLGSCEPQAGSARDDALRLPWAAHLREALQVVYNTLRSPTEYESTPIIGHLMQEYFLKVIGRYREFVQPDGELQIKAATPTSDTAAQKSHRPAAAGGPHKHAAKDDGIIRHAGHHFDHKAFVASQKRSDVARAFLDLFRHSQMFEVFMNERLELARAAYRTSDSFELKVTYVANKRSNKIGKSLVTASAKSVSNLSQMLQKTSQMVKTFRHSQSFSEEGELGVLPSFASQPGRGADAGLRGQADLPQRSQHSMSSLFRTSMTGESLVAESASGSAVPAGSLPIELAIEKPREYMLVSHQPPDQSDQWSDWAAGTKAASPPGRTSPQRQTSLLDM</sequence>
<feature type="region of interest" description="Disordered" evidence="3">
    <location>
        <begin position="548"/>
        <end position="575"/>
    </location>
</feature>
<comment type="caution">
    <text evidence="5">The sequence shown here is derived from an EMBL/GenBank/DDBJ whole genome shotgun (WGS) entry which is preliminary data.</text>
</comment>
<organism evidence="5 6">
    <name type="scientific">[Myrmecia] bisecta</name>
    <dbReference type="NCBI Taxonomy" id="41462"/>
    <lineage>
        <taxon>Eukaryota</taxon>
        <taxon>Viridiplantae</taxon>
        <taxon>Chlorophyta</taxon>
        <taxon>core chlorophytes</taxon>
        <taxon>Trebouxiophyceae</taxon>
        <taxon>Trebouxiales</taxon>
        <taxon>Trebouxiaceae</taxon>
        <taxon>Myrmecia</taxon>
    </lineage>
</organism>
<dbReference type="EMBL" id="JALJOR010000001">
    <property type="protein sequence ID" value="KAK9829376.1"/>
    <property type="molecule type" value="Genomic_DNA"/>
</dbReference>
<dbReference type="Pfam" id="PF03456">
    <property type="entry name" value="uDENN"/>
    <property type="match status" value="1"/>
</dbReference>
<evidence type="ECO:0000256" key="1">
    <source>
        <dbReference type="ARBA" id="ARBA00004132"/>
    </source>
</evidence>
<name>A0AAW1R6M6_9CHLO</name>
<proteinExistence type="predicted"/>
<dbReference type="PANTHER" id="PTHR13196">
    <property type="entry name" value="DENN DOMAIN-CONTAINING"/>
    <property type="match status" value="1"/>
</dbReference>